<protein>
    <recommendedName>
        <fullName evidence="4">Plasmid replication protein RepH</fullName>
    </recommendedName>
</protein>
<organism evidence="2 3">
    <name type="scientific">Halobium palmae</name>
    <dbReference type="NCBI Taxonomy" id="1776492"/>
    <lineage>
        <taxon>Archaea</taxon>
        <taxon>Methanobacteriati</taxon>
        <taxon>Methanobacteriota</taxon>
        <taxon>Stenosarchaea group</taxon>
        <taxon>Halobacteria</taxon>
        <taxon>Halobacteriales</taxon>
        <taxon>Haloferacaceae</taxon>
        <taxon>Halobium</taxon>
    </lineage>
</organism>
<dbReference type="AlphaFoldDB" id="A0ABD5RWA3"/>
<comment type="caution">
    <text evidence="2">The sequence shown here is derived from an EMBL/GenBank/DDBJ whole genome shotgun (WGS) entry which is preliminary data.</text>
</comment>
<keyword evidence="3" id="KW-1185">Reference proteome</keyword>
<feature type="non-terminal residue" evidence="2">
    <location>
        <position position="1"/>
    </location>
</feature>
<name>A0ABD5RWA3_9EURY</name>
<feature type="region of interest" description="Disordered" evidence="1">
    <location>
        <begin position="263"/>
        <end position="288"/>
    </location>
</feature>
<evidence type="ECO:0008006" key="4">
    <source>
        <dbReference type="Google" id="ProtNLM"/>
    </source>
</evidence>
<dbReference type="Proteomes" id="UP001596328">
    <property type="component" value="Unassembled WGS sequence"/>
</dbReference>
<proteinExistence type="predicted"/>
<evidence type="ECO:0000256" key="1">
    <source>
        <dbReference type="SAM" id="MobiDB-lite"/>
    </source>
</evidence>
<feature type="compositionally biased region" description="Polar residues" evidence="1">
    <location>
        <begin position="269"/>
        <end position="280"/>
    </location>
</feature>
<accession>A0ABD5RWA3</accession>
<evidence type="ECO:0000313" key="2">
    <source>
        <dbReference type="EMBL" id="MFC6723621.1"/>
    </source>
</evidence>
<feature type="compositionally biased region" description="Polar residues" evidence="1">
    <location>
        <begin position="839"/>
        <end position="854"/>
    </location>
</feature>
<sequence length="854" mass="94176">ERAVRELARERDAPAYVALTEDLGVTAEGGQWARALVRWVEDDDPDDELREYLTGTPGQDVGLGFDDLAESVLPLLDAVAERPTLRLNFDGPAWIDADRDTGRTALDLVEDLGRVVDVRLGLSPRTRTHLVQTYPEFGDEHLTESGDATRHSRSAEERDGWDAWDVLGGWSPQGGRVRLLANIPAGEGRAVSALKDDLEVDLSAGSVDRYLREFEAEHEFVDVDRRRTSNRVSLNAYGQAAQALISPDYRAQHPAQMELSDDLTRPSHQHPQVQCNSQDGSRGGCPRAPTAEEWVAATGTPSGSAGYVRWLNGEAVDAYRLHRRYQAGKRVDGVTCVDAPIEEFDDGRVAYVSAFEDDLQVLAQWGGPAATLVRVAHALSSEPIWGKVLTREVVGDNLEEIHEAIAEPQLLATLQAGDQLGWLSRDEMEYYAFRDRLHGVAKSLLGDLGRLPDLDPEQRGAVFRRAHGLLATMTKLLDAVGLDVTIHVRTPDTTRLRSDEKRYAGFLEFFRRTVPKQTAYGVHSAYRQRIETREEKLKARLPIELDPEDHTADMTASWVVAGPNADTFVDDISASIGELEEREAVRTGAEEAPRIEIPVVAGGTYAAIKRIVDDVAREKGWIPDAEQLDRLTRILMGVTGTGKWRASPFDAADVMHALGRSNGSRLDASDLAYGISQLPHDRIFPDLAPTAQKMVKALLAAEEPLTPSELQAEAGVSEGSYKRHAPTLETVGVIERSEGQWQAFIEPWWAPDSPRSRPIGESIPEQGVWADEFLVELAFRIDGADDGHEVFWRGATLEEIGEAVPELRPWIELVRVAFRDPPDEVADGRYVRFGAEPDTAQTRLPGSNPGGTAT</sequence>
<reference evidence="2 3" key="1">
    <citation type="journal article" date="2019" name="Int. J. Syst. Evol. Microbiol.">
        <title>The Global Catalogue of Microorganisms (GCM) 10K type strain sequencing project: providing services to taxonomists for standard genome sequencing and annotation.</title>
        <authorList>
            <consortium name="The Broad Institute Genomics Platform"/>
            <consortium name="The Broad Institute Genome Sequencing Center for Infectious Disease"/>
            <person name="Wu L."/>
            <person name="Ma J."/>
        </authorList>
    </citation>
    <scope>NUCLEOTIDE SEQUENCE [LARGE SCALE GENOMIC DNA]</scope>
    <source>
        <strain evidence="2 3">NBRC 111368</strain>
    </source>
</reference>
<feature type="region of interest" description="Disordered" evidence="1">
    <location>
        <begin position="834"/>
        <end position="854"/>
    </location>
</feature>
<dbReference type="EMBL" id="JBHSWU010000030">
    <property type="protein sequence ID" value="MFC6723621.1"/>
    <property type="molecule type" value="Genomic_DNA"/>
</dbReference>
<evidence type="ECO:0000313" key="3">
    <source>
        <dbReference type="Proteomes" id="UP001596328"/>
    </source>
</evidence>
<gene>
    <name evidence="2" type="ORF">ACFQE1_04300</name>
</gene>